<dbReference type="PATRIC" id="fig|1703.6.peg.2684"/>
<protein>
    <submittedName>
        <fullName evidence="2">Uncharacterized protein</fullName>
    </submittedName>
</protein>
<organism evidence="2 3">
    <name type="scientific">Brevibacterium linens</name>
    <dbReference type="NCBI Taxonomy" id="1703"/>
    <lineage>
        <taxon>Bacteria</taxon>
        <taxon>Bacillati</taxon>
        <taxon>Actinomycetota</taxon>
        <taxon>Actinomycetes</taxon>
        <taxon>Micrococcales</taxon>
        <taxon>Brevibacteriaceae</taxon>
        <taxon>Brevibacterium</taxon>
    </lineage>
</organism>
<evidence type="ECO:0000313" key="2">
    <source>
        <dbReference type="EMBL" id="KHS50668.1"/>
    </source>
</evidence>
<reference evidence="2 3" key="1">
    <citation type="submission" date="2014-11" db="EMBL/GenBank/DDBJ databases">
        <title>Draft Genome Sequence of Brevibacterium linens AE038-8.</title>
        <authorList>
            <person name="Maizel D."/>
            <person name="Utturkar S.M."/>
            <person name="Brown S.D."/>
            <person name="Ferrero M."/>
            <person name="Rosen B.P."/>
        </authorList>
    </citation>
    <scope>NUCLEOTIDE SEQUENCE [LARGE SCALE GENOMIC DNA]</scope>
    <source>
        <strain evidence="2 3">AE038-8</strain>
    </source>
</reference>
<dbReference type="Pfam" id="PF18143">
    <property type="entry name" value="HAD_SAK_2"/>
    <property type="match status" value="1"/>
</dbReference>
<comment type="caution">
    <text evidence="2">The sequence shown here is derived from an EMBL/GenBank/DDBJ whole genome shotgun (WGS) entry which is preliminary data.</text>
</comment>
<dbReference type="InterPro" id="IPR036412">
    <property type="entry name" value="HAD-like_sf"/>
</dbReference>
<proteinExistence type="predicted"/>
<dbReference type="AlphaFoldDB" id="A0A0B9A5I8"/>
<dbReference type="SUPFAM" id="SSF56784">
    <property type="entry name" value="HAD-like"/>
    <property type="match status" value="1"/>
</dbReference>
<dbReference type="EMBL" id="JTJZ01000022">
    <property type="protein sequence ID" value="KHS50668.1"/>
    <property type="molecule type" value="Genomic_DNA"/>
</dbReference>
<gene>
    <name evidence="2" type="ORF">AE0388_2740</name>
</gene>
<feature type="region of interest" description="Disordered" evidence="1">
    <location>
        <begin position="187"/>
        <end position="231"/>
    </location>
</feature>
<dbReference type="OrthoDB" id="5124141at2"/>
<sequence>MAAASAAPVSARRQARHVTVFLDVDGVLNSYPVPKLRSMAEGRKKLHAWHYELHYRPSIVEFFDRIVETHDVDVVWLSTWSQRCKSELEPKFGLRNSFDVIEMPDETHNRYAHDPRQWWKARAMEDWLATHEHGRAIWIDDDLAWPATREYFLENYSPNRLKLIAPDFAHGLTKAHLKEIREFAYPKASAAKTGDSKPVASKSGDPKTGDATTGNSATSEKKTTTDTKGTS</sequence>
<keyword evidence="3" id="KW-1185">Reference proteome</keyword>
<name>A0A0B9A5I8_BRELN</name>
<accession>A0A0B9A5I8</accession>
<evidence type="ECO:0000313" key="3">
    <source>
        <dbReference type="Proteomes" id="UP000031488"/>
    </source>
</evidence>
<dbReference type="STRING" id="1703.BLSMQ_0389"/>
<dbReference type="Proteomes" id="UP000031488">
    <property type="component" value="Unassembled WGS sequence"/>
</dbReference>
<evidence type="ECO:0000256" key="1">
    <source>
        <dbReference type="SAM" id="MobiDB-lite"/>
    </source>
</evidence>
<dbReference type="RefSeq" id="WP_161792718.1">
    <property type="nucleotide sequence ID" value="NZ_JTJZ01000022.1"/>
</dbReference>